<name>A0A4U9TTP5_SERFO</name>
<organism evidence="1">
    <name type="scientific">Serratia fonticola</name>
    <dbReference type="NCBI Taxonomy" id="47917"/>
    <lineage>
        <taxon>Bacteria</taxon>
        <taxon>Pseudomonadati</taxon>
        <taxon>Pseudomonadota</taxon>
        <taxon>Gammaproteobacteria</taxon>
        <taxon>Enterobacterales</taxon>
        <taxon>Yersiniaceae</taxon>
        <taxon>Serratia</taxon>
    </lineage>
</organism>
<protein>
    <submittedName>
        <fullName evidence="1">Uncharacterized protein</fullName>
    </submittedName>
</protein>
<sequence length="34" mass="3735">MRILREGSQRANQVTQGTLAQVKSALGLDFFALD</sequence>
<proteinExistence type="predicted"/>
<dbReference type="AlphaFoldDB" id="A0A4U9TTP5"/>
<reference evidence="1" key="1">
    <citation type="submission" date="2019-05" db="EMBL/GenBank/DDBJ databases">
        <authorList>
            <consortium name="Pathogen Informatics"/>
        </authorList>
    </citation>
    <scope>NUCLEOTIDE SEQUENCE [LARGE SCALE GENOMIC DNA]</scope>
    <source>
        <strain evidence="1">NCTC12965</strain>
    </source>
</reference>
<gene>
    <name evidence="1" type="ORF">NCTC12965_01351</name>
</gene>
<evidence type="ECO:0000313" key="1">
    <source>
        <dbReference type="EMBL" id="VTR21762.1"/>
    </source>
</evidence>
<accession>A0A4U9TTP5</accession>
<dbReference type="EMBL" id="CABEEZ010000026">
    <property type="protein sequence ID" value="VTR21762.1"/>
    <property type="molecule type" value="Genomic_DNA"/>
</dbReference>